<dbReference type="AlphaFoldDB" id="G4NFK1"/>
<name>G4NFK1_PYRO7</name>
<evidence type="ECO:0000313" key="2">
    <source>
        <dbReference type="EMBL" id="EHA46808.1"/>
    </source>
</evidence>
<accession>G4NFK1</accession>
<dbReference type="GeneID" id="12985170"/>
<proteinExistence type="predicted"/>
<dbReference type="RefSeq" id="XP_003719175.1">
    <property type="nucleotide sequence ID" value="XM_003719127.1"/>
</dbReference>
<dbReference type="HOGENOM" id="CLU_3032857_0_0_1"/>
<protein>
    <submittedName>
        <fullName evidence="2">Uncharacterized protein</fullName>
    </submittedName>
</protein>
<reference key="2">
    <citation type="submission" date="2011-05" db="EMBL/GenBank/DDBJ databases">
        <title>The Genome Sequence of Magnaporthe oryzae 70-15.</title>
        <authorList>
            <consortium name="The Broad Institute Genome Sequencing Platform"/>
            <person name="Ma L.-J."/>
            <person name="Dead R."/>
            <person name="Young S.K."/>
            <person name="Zeng Q."/>
            <person name="Gargeya S."/>
            <person name="Fitzgerald M."/>
            <person name="Haas B."/>
            <person name="Abouelleil A."/>
            <person name="Alvarado L."/>
            <person name="Arachchi H.M."/>
            <person name="Berlin A."/>
            <person name="Brown A."/>
            <person name="Chapman S.B."/>
            <person name="Chen Z."/>
            <person name="Dunbar C."/>
            <person name="Freedman E."/>
            <person name="Gearin G."/>
            <person name="Gellesch M."/>
            <person name="Goldberg J."/>
            <person name="Griggs A."/>
            <person name="Gujja S."/>
            <person name="Heiman D."/>
            <person name="Howarth C."/>
            <person name="Larson L."/>
            <person name="Lui A."/>
            <person name="MacDonald P.J.P."/>
            <person name="Mehta T."/>
            <person name="Montmayeur A."/>
            <person name="Murphy C."/>
            <person name="Neiman D."/>
            <person name="Pearson M."/>
            <person name="Priest M."/>
            <person name="Roberts A."/>
            <person name="Saif S."/>
            <person name="Shea T."/>
            <person name="Shenoy N."/>
            <person name="Sisk P."/>
            <person name="Stolte C."/>
            <person name="Sykes S."/>
            <person name="Yandava C."/>
            <person name="Wortman J."/>
            <person name="Nusbaum C."/>
            <person name="Birren B."/>
        </authorList>
    </citation>
    <scope>NUCLEOTIDE SEQUENCE</scope>
    <source>
        <strain>70-15</strain>
    </source>
</reference>
<feature type="region of interest" description="Disordered" evidence="1">
    <location>
        <begin position="1"/>
        <end position="36"/>
    </location>
</feature>
<dbReference type="Proteomes" id="UP000009058">
    <property type="component" value="Chromosome 6"/>
</dbReference>
<evidence type="ECO:0000256" key="1">
    <source>
        <dbReference type="SAM" id="MobiDB-lite"/>
    </source>
</evidence>
<gene>
    <name evidence="2" type="ORF">MGG_17564</name>
</gene>
<keyword evidence="3" id="KW-1185">Reference proteome</keyword>
<dbReference type="EMBL" id="CM001236">
    <property type="protein sequence ID" value="EHA46808.1"/>
    <property type="molecule type" value="Genomic_DNA"/>
</dbReference>
<reference evidence="2 3" key="1">
    <citation type="journal article" date="2005" name="Nature">
        <title>The genome sequence of the rice blast fungus Magnaporthe grisea.</title>
        <authorList>
            <person name="Dean R.A."/>
            <person name="Talbot N.J."/>
            <person name="Ebbole D.J."/>
            <person name="Farman M.L."/>
            <person name="Mitchell T.K."/>
            <person name="Orbach M.J."/>
            <person name="Thon M."/>
            <person name="Kulkarni R."/>
            <person name="Xu J.R."/>
            <person name="Pan H."/>
            <person name="Read N.D."/>
            <person name="Lee Y.H."/>
            <person name="Carbone I."/>
            <person name="Brown D."/>
            <person name="Oh Y.Y."/>
            <person name="Donofrio N."/>
            <person name="Jeong J.S."/>
            <person name="Soanes D.M."/>
            <person name="Djonovic S."/>
            <person name="Kolomiets E."/>
            <person name="Rehmeyer C."/>
            <person name="Li W."/>
            <person name="Harding M."/>
            <person name="Kim S."/>
            <person name="Lebrun M.H."/>
            <person name="Bohnert H."/>
            <person name="Coughlan S."/>
            <person name="Butler J."/>
            <person name="Calvo S."/>
            <person name="Ma L.J."/>
            <person name="Nicol R."/>
            <person name="Purcell S."/>
            <person name="Nusbaum C."/>
            <person name="Galagan J.E."/>
            <person name="Birren B.W."/>
        </authorList>
    </citation>
    <scope>NUCLEOTIDE SEQUENCE [LARGE SCALE GENOMIC DNA]</scope>
    <source>
        <strain evidence="3">70-15 / ATCC MYA-4617 / FGSC 8958</strain>
    </source>
</reference>
<feature type="compositionally biased region" description="Basic and acidic residues" evidence="1">
    <location>
        <begin position="1"/>
        <end position="14"/>
    </location>
</feature>
<dbReference type="KEGG" id="mgr:MGG_17564"/>
<evidence type="ECO:0000313" key="3">
    <source>
        <dbReference type="Proteomes" id="UP000009058"/>
    </source>
</evidence>
<dbReference type="InParanoid" id="G4NFK1"/>
<organism evidence="2 3">
    <name type="scientific">Pyricularia oryzae (strain 70-15 / ATCC MYA-4617 / FGSC 8958)</name>
    <name type="common">Rice blast fungus</name>
    <name type="synonym">Magnaporthe oryzae</name>
    <dbReference type="NCBI Taxonomy" id="242507"/>
    <lineage>
        <taxon>Eukaryota</taxon>
        <taxon>Fungi</taxon>
        <taxon>Dikarya</taxon>
        <taxon>Ascomycota</taxon>
        <taxon>Pezizomycotina</taxon>
        <taxon>Sordariomycetes</taxon>
        <taxon>Sordariomycetidae</taxon>
        <taxon>Magnaporthales</taxon>
        <taxon>Pyriculariaceae</taxon>
        <taxon>Pyricularia</taxon>
    </lineage>
</organism>
<sequence length="55" mass="6021">MFEIRAPPDLHLESRPGSASHAEPGIRQKARLTPDSNASLQRAVNCNFSLLFSSV</sequence>
<dbReference type="VEuPathDB" id="FungiDB:MGG_17564"/>